<dbReference type="Gene3D" id="1.10.287.950">
    <property type="entry name" value="Methyl-accepting chemotaxis protein"/>
    <property type="match status" value="1"/>
</dbReference>
<accession>A0A364NS74</accession>
<dbReference type="EMBL" id="QKRX01000001">
    <property type="protein sequence ID" value="RAU19870.1"/>
    <property type="molecule type" value="Genomic_DNA"/>
</dbReference>
<dbReference type="InterPro" id="IPR003660">
    <property type="entry name" value="HAMP_dom"/>
</dbReference>
<gene>
    <name evidence="12" type="ORF">DN062_02015</name>
</gene>
<feature type="transmembrane region" description="Helical" evidence="9">
    <location>
        <begin position="12"/>
        <end position="33"/>
    </location>
</feature>
<evidence type="ECO:0000256" key="7">
    <source>
        <dbReference type="PROSITE-ProRule" id="PRU00284"/>
    </source>
</evidence>
<keyword evidence="8" id="KW-0175">Coiled coil</keyword>
<dbReference type="Pfam" id="PF00015">
    <property type="entry name" value="MCPsignal"/>
    <property type="match status" value="1"/>
</dbReference>
<feature type="transmembrane region" description="Helical" evidence="9">
    <location>
        <begin position="261"/>
        <end position="280"/>
    </location>
</feature>
<evidence type="ECO:0000259" key="11">
    <source>
        <dbReference type="PROSITE" id="PS50885"/>
    </source>
</evidence>
<reference evidence="12 13" key="1">
    <citation type="submission" date="2018-06" db="EMBL/GenBank/DDBJ databases">
        <title>Nitrincola tibetense sp. nov., isolated from Lake XuguoCo on Tibetan Plateau.</title>
        <authorList>
            <person name="Xing P."/>
        </authorList>
    </citation>
    <scope>NUCLEOTIDE SEQUENCE [LARGE SCALE GENOMIC DNA]</scope>
    <source>
        <strain evidence="13">xg18</strain>
    </source>
</reference>
<dbReference type="PROSITE" id="PS50111">
    <property type="entry name" value="CHEMOTAXIS_TRANSDUC_2"/>
    <property type="match status" value="1"/>
</dbReference>
<evidence type="ECO:0000313" key="13">
    <source>
        <dbReference type="Proteomes" id="UP000250744"/>
    </source>
</evidence>
<evidence type="ECO:0000256" key="2">
    <source>
        <dbReference type="ARBA" id="ARBA00022692"/>
    </source>
</evidence>
<keyword evidence="13" id="KW-1185">Reference proteome</keyword>
<keyword evidence="2 9" id="KW-0812">Transmembrane</keyword>
<dbReference type="PANTHER" id="PTHR32089:SF119">
    <property type="entry name" value="METHYL-ACCEPTING CHEMOTAXIS PROTEIN CTPL"/>
    <property type="match status" value="1"/>
</dbReference>
<dbReference type="CDD" id="cd06225">
    <property type="entry name" value="HAMP"/>
    <property type="match status" value="1"/>
</dbReference>
<dbReference type="GO" id="GO:0016020">
    <property type="term" value="C:membrane"/>
    <property type="evidence" value="ECO:0007669"/>
    <property type="project" value="UniProtKB-SubCell"/>
</dbReference>
<dbReference type="Proteomes" id="UP000250744">
    <property type="component" value="Unassembled WGS sequence"/>
</dbReference>
<evidence type="ECO:0000256" key="1">
    <source>
        <dbReference type="ARBA" id="ARBA00004141"/>
    </source>
</evidence>
<feature type="domain" description="HAMP" evidence="11">
    <location>
        <begin position="282"/>
        <end position="336"/>
    </location>
</feature>
<comment type="subcellular location">
    <subcellularLocation>
        <location evidence="1">Membrane</location>
        <topology evidence="1">Multi-pass membrane protein</topology>
    </subcellularLocation>
</comment>
<protein>
    <recommendedName>
        <fullName evidence="14">Methyl-accepting chemotaxis protein</fullName>
    </recommendedName>
</protein>
<evidence type="ECO:0000313" key="12">
    <source>
        <dbReference type="EMBL" id="RAU19870.1"/>
    </source>
</evidence>
<evidence type="ECO:0008006" key="14">
    <source>
        <dbReference type="Google" id="ProtNLM"/>
    </source>
</evidence>
<feature type="domain" description="Methyl-accepting transducer" evidence="10">
    <location>
        <begin position="341"/>
        <end position="577"/>
    </location>
</feature>
<dbReference type="InterPro" id="IPR004089">
    <property type="entry name" value="MCPsignal_dom"/>
</dbReference>
<dbReference type="GO" id="GO:0006935">
    <property type="term" value="P:chemotaxis"/>
    <property type="evidence" value="ECO:0007669"/>
    <property type="project" value="UniProtKB-ARBA"/>
</dbReference>
<dbReference type="SUPFAM" id="SSF58104">
    <property type="entry name" value="Methyl-accepting chemotaxis protein (MCP) signaling domain"/>
    <property type="match status" value="1"/>
</dbReference>
<feature type="coiled-coil region" evidence="8">
    <location>
        <begin position="223"/>
        <end position="257"/>
    </location>
</feature>
<name>A0A364NS74_9GAMM</name>
<comment type="similarity">
    <text evidence="6">Belongs to the methyl-accepting chemotaxis (MCP) protein family.</text>
</comment>
<organism evidence="12 13">
    <name type="scientific">Nitrincola tibetensis</name>
    <dbReference type="NCBI Taxonomy" id="2219697"/>
    <lineage>
        <taxon>Bacteria</taxon>
        <taxon>Pseudomonadati</taxon>
        <taxon>Pseudomonadota</taxon>
        <taxon>Gammaproteobacteria</taxon>
        <taxon>Oceanospirillales</taxon>
        <taxon>Oceanospirillaceae</taxon>
        <taxon>Nitrincola</taxon>
    </lineage>
</organism>
<evidence type="ECO:0000259" key="10">
    <source>
        <dbReference type="PROSITE" id="PS50111"/>
    </source>
</evidence>
<dbReference type="GO" id="GO:0007165">
    <property type="term" value="P:signal transduction"/>
    <property type="evidence" value="ECO:0007669"/>
    <property type="project" value="UniProtKB-KW"/>
</dbReference>
<evidence type="ECO:0000256" key="8">
    <source>
        <dbReference type="SAM" id="Coils"/>
    </source>
</evidence>
<evidence type="ECO:0000256" key="6">
    <source>
        <dbReference type="ARBA" id="ARBA00029447"/>
    </source>
</evidence>
<sequence>MVLHLSFKQKMILMIALTLIGFIGLAFVAANALRQMNGTTHVVNQLTEQQNHLNALQIDLLLAANSLSPGASPDLLTTLPKMYLPVLQPGGAAGLTDSKLAEALTQWVNTMTEWLRLHSELGIDRESGARGQAQSIVINLRDQIFSLFSNVFQTFSTQLDSLNDNPTPDAYNATEAALADFEQSVEEYEFVDLYGPTLESLRQALETIGQLNASIMQHDIQARMQQEALLSRIKQQVSELNNRLATARTAALKASEQAERLILTASIGIASLVVILLWLMQRRVSLTLNSTVTTLNHIAQGDLSKRLQVSSGKQDEFDRVGHAVNRVTQDLSSALIEVQRGSAELQQGATALRSTLHDLVISNDEASRQTESVAASVQEIASTVHQMAEETAQAHSQASTASTAAESGRESVQLAMSAIESVHDIFNTLKQNANELEKASERVDSVTGLINGLAEQTNMLALNAAIEAARAGDAGRGFSVVADEVRGLAEKTVAATSNINSIVSDMKQQMNRLLNSISSGSAQVMQGKAMSEQASHEIHQMKALVDEVASRNHILATSIEEIAQTTVVISDSMSQVTALTQISNDKLHTVEGFSEQVAIQSEQQKTVTQRFRCT</sequence>
<proteinExistence type="inferred from homology"/>
<evidence type="ECO:0000256" key="4">
    <source>
        <dbReference type="ARBA" id="ARBA00023136"/>
    </source>
</evidence>
<evidence type="ECO:0000256" key="3">
    <source>
        <dbReference type="ARBA" id="ARBA00022989"/>
    </source>
</evidence>
<dbReference type="Pfam" id="PF00672">
    <property type="entry name" value="HAMP"/>
    <property type="match status" value="1"/>
</dbReference>
<dbReference type="AlphaFoldDB" id="A0A364NS74"/>
<comment type="caution">
    <text evidence="12">The sequence shown here is derived from an EMBL/GenBank/DDBJ whole genome shotgun (WGS) entry which is preliminary data.</text>
</comment>
<keyword evidence="5 7" id="KW-0807">Transducer</keyword>
<dbReference type="SMART" id="SM00283">
    <property type="entry name" value="MA"/>
    <property type="match status" value="1"/>
</dbReference>
<evidence type="ECO:0000256" key="9">
    <source>
        <dbReference type="SAM" id="Phobius"/>
    </source>
</evidence>
<keyword evidence="3 9" id="KW-1133">Transmembrane helix</keyword>
<dbReference type="SMART" id="SM00304">
    <property type="entry name" value="HAMP"/>
    <property type="match status" value="1"/>
</dbReference>
<dbReference type="PANTHER" id="PTHR32089">
    <property type="entry name" value="METHYL-ACCEPTING CHEMOTAXIS PROTEIN MCPB"/>
    <property type="match status" value="1"/>
</dbReference>
<dbReference type="PROSITE" id="PS50885">
    <property type="entry name" value="HAMP"/>
    <property type="match status" value="1"/>
</dbReference>
<keyword evidence="4 9" id="KW-0472">Membrane</keyword>
<dbReference type="OrthoDB" id="6092731at2"/>
<evidence type="ECO:0000256" key="5">
    <source>
        <dbReference type="ARBA" id="ARBA00023224"/>
    </source>
</evidence>